<protein>
    <recommendedName>
        <fullName evidence="7">Zn(2)-C6 fungal-type domain-containing protein</fullName>
    </recommendedName>
</protein>
<evidence type="ECO:0000256" key="4">
    <source>
        <dbReference type="ARBA" id="ARBA00023125"/>
    </source>
</evidence>
<dbReference type="GO" id="GO:0005634">
    <property type="term" value="C:nucleus"/>
    <property type="evidence" value="ECO:0007669"/>
    <property type="project" value="UniProtKB-SubCell"/>
</dbReference>
<evidence type="ECO:0000313" key="8">
    <source>
        <dbReference type="EMBL" id="CCC66916.1"/>
    </source>
</evidence>
<dbReference type="SMART" id="SM00066">
    <property type="entry name" value="GAL4"/>
    <property type="match status" value="1"/>
</dbReference>
<dbReference type="Pfam" id="PF00172">
    <property type="entry name" value="Zn_clus"/>
    <property type="match status" value="1"/>
</dbReference>
<dbReference type="HOGENOM" id="CLU_304446_0_0_1"/>
<evidence type="ECO:0000256" key="3">
    <source>
        <dbReference type="ARBA" id="ARBA00022833"/>
    </source>
</evidence>
<dbReference type="CDD" id="cd12148">
    <property type="entry name" value="fungal_TF_MHR"/>
    <property type="match status" value="1"/>
</dbReference>
<dbReference type="InParanoid" id="G0V626"/>
<dbReference type="Pfam" id="PF04082">
    <property type="entry name" value="Fungal_trans"/>
    <property type="match status" value="1"/>
</dbReference>
<feature type="region of interest" description="Disordered" evidence="6">
    <location>
        <begin position="1"/>
        <end position="28"/>
    </location>
</feature>
<evidence type="ECO:0000313" key="9">
    <source>
        <dbReference type="Proteomes" id="UP000001640"/>
    </source>
</evidence>
<accession>G0V626</accession>
<evidence type="ECO:0000256" key="1">
    <source>
        <dbReference type="ARBA" id="ARBA00004123"/>
    </source>
</evidence>
<dbReference type="PROSITE" id="PS50048">
    <property type="entry name" value="ZN2_CY6_FUNGAL_2"/>
    <property type="match status" value="1"/>
</dbReference>
<dbReference type="AlphaFoldDB" id="G0V626"/>
<reference evidence="9" key="1">
    <citation type="journal article" date="2011" name="Proc. Natl. Acad. Sci. U.S.A.">
        <title>Evolutionary erosion of yeast sex chromosomes by mating-type switching accidents.</title>
        <authorList>
            <person name="Gordon J.L."/>
            <person name="Armisen D."/>
            <person name="Proux-Wera E."/>
            <person name="Oheigeartaigh S.S."/>
            <person name="Byrne K.P."/>
            <person name="Wolfe K.H."/>
        </authorList>
    </citation>
    <scope>NUCLEOTIDE SEQUENCE [LARGE SCALE GENOMIC DNA]</scope>
    <source>
        <strain evidence="9">ATCC 76901 / BCRC 22586 / CBS 4309 / NBRC 1992 / NRRL Y-12630</strain>
    </source>
</reference>
<dbReference type="CDD" id="cd00067">
    <property type="entry name" value="GAL4"/>
    <property type="match status" value="1"/>
</dbReference>
<dbReference type="GO" id="GO:0045944">
    <property type="term" value="P:positive regulation of transcription by RNA polymerase II"/>
    <property type="evidence" value="ECO:0007669"/>
    <property type="project" value="UniProtKB-ARBA"/>
</dbReference>
<keyword evidence="2" id="KW-0479">Metal-binding</keyword>
<feature type="compositionally biased region" description="Polar residues" evidence="6">
    <location>
        <begin position="1"/>
        <end position="23"/>
    </location>
</feature>
<evidence type="ECO:0000256" key="5">
    <source>
        <dbReference type="ARBA" id="ARBA00023242"/>
    </source>
</evidence>
<keyword evidence="3" id="KW-0862">Zinc</keyword>
<evidence type="ECO:0000256" key="6">
    <source>
        <dbReference type="SAM" id="MobiDB-lite"/>
    </source>
</evidence>
<dbReference type="PANTHER" id="PTHR46910:SF3">
    <property type="entry name" value="HALOTOLERANCE PROTEIN 9-RELATED"/>
    <property type="match status" value="1"/>
</dbReference>
<evidence type="ECO:0000259" key="7">
    <source>
        <dbReference type="PROSITE" id="PS50048"/>
    </source>
</evidence>
<feature type="domain" description="Zn(2)-C6 fungal-type" evidence="7">
    <location>
        <begin position="36"/>
        <end position="65"/>
    </location>
</feature>
<dbReference type="InterPro" id="IPR036864">
    <property type="entry name" value="Zn2-C6_fun-type_DNA-bd_sf"/>
</dbReference>
<dbReference type="GO" id="GO:0006351">
    <property type="term" value="P:DNA-templated transcription"/>
    <property type="evidence" value="ECO:0007669"/>
    <property type="project" value="InterPro"/>
</dbReference>
<dbReference type="InterPro" id="IPR007219">
    <property type="entry name" value="XnlR_reg_dom"/>
</dbReference>
<dbReference type="InterPro" id="IPR001138">
    <property type="entry name" value="Zn2Cys6_DnaBD"/>
</dbReference>
<comment type="subcellular location">
    <subcellularLocation>
        <location evidence="1">Nucleus</location>
    </subcellularLocation>
</comment>
<dbReference type="GeneID" id="96900403"/>
<feature type="compositionally biased region" description="Basic residues" evidence="6">
    <location>
        <begin position="86"/>
        <end position="96"/>
    </location>
</feature>
<reference key="2">
    <citation type="submission" date="2011-08" db="EMBL/GenBank/DDBJ databases">
        <title>Genome sequence of Naumovozyma castellii.</title>
        <authorList>
            <person name="Gordon J.L."/>
            <person name="Armisen D."/>
            <person name="Proux-Wera E."/>
            <person name="OhEigeartaigh S.S."/>
            <person name="Byrne K.P."/>
            <person name="Wolfe K.H."/>
        </authorList>
    </citation>
    <scope>NUCLEOTIDE SEQUENCE</scope>
    <source>
        <strain>Type strain:CBS 4309</strain>
    </source>
</reference>
<feature type="region of interest" description="Disordered" evidence="6">
    <location>
        <begin position="72"/>
        <end position="105"/>
    </location>
</feature>
<dbReference type="InterPro" id="IPR050987">
    <property type="entry name" value="AtrR-like"/>
</dbReference>
<organism evidence="8 9">
    <name type="scientific">Naumovozyma castellii</name>
    <name type="common">Yeast</name>
    <name type="synonym">Saccharomyces castellii</name>
    <dbReference type="NCBI Taxonomy" id="27288"/>
    <lineage>
        <taxon>Eukaryota</taxon>
        <taxon>Fungi</taxon>
        <taxon>Dikarya</taxon>
        <taxon>Ascomycota</taxon>
        <taxon>Saccharomycotina</taxon>
        <taxon>Saccharomycetes</taxon>
        <taxon>Saccharomycetales</taxon>
        <taxon>Saccharomycetaceae</taxon>
        <taxon>Naumovozyma</taxon>
    </lineage>
</organism>
<keyword evidence="5" id="KW-0539">Nucleus</keyword>
<dbReference type="Gene3D" id="4.10.240.10">
    <property type="entry name" value="Zn(2)-C6 fungal-type DNA-binding domain"/>
    <property type="match status" value="1"/>
</dbReference>
<proteinExistence type="predicted"/>
<dbReference type="SUPFAM" id="SSF57701">
    <property type="entry name" value="Zn2/Cys6 DNA-binding domain"/>
    <property type="match status" value="1"/>
</dbReference>
<sequence>MDTNTTAPTVADQSSNSGSSPNNVKIKRPRKKVSKACANCRRRKIKCTGTYPCSNCAAYQCECIFDDLKEDSSNPSTVGGTTQKVTKTKRKSHTKKHNEEAASQQLKFDETNSVHVGILPINGSSVNNNTNTNTDNTTFVPTTPWNEGAYANEERFNESGIQFDSIKNGNVPLRSSENLPLLASPLESRDGITEDSEFAFSLNDQEQQNSQLSASNGLYEDDLGIREQIDKFRGAIKQLKSLPGDNPVILKAIETIKKQMVEYMDKWEPKINLNNSVNSSSFGPEYDDKSIETLLMKNKYRDRVNLTSFSVFQGKNNLKNSDEDSEFFSKLPLIDEVFGLYSPIQTLSLRGIGFLLHRHVISKASSLNIDYLKATVYMMLRFFDICCIYLNESCLSISNPLEYYLQRKDAQFNSPVIRSPSSSTTSPKGANNKDQVLFLLSKLPSTFLEKLTTVTYPQLVATMNNDLEMFSLLINMYSAHKNNVEKSMLNITSRNMKDPSAFNEDIYNDSEVDDILLTLCYSYYNATLYHLDEYNSLEYLEILLALLEHQTWLDEHYGLEKVLTVAVGCAYKMGLHRWEYYVGYDEVVAERKRLLWWRLYRCEKFYSLRTGELSSINDEKMNCLLFKEFRDVGFVDHKDFIQRVQDVSRNEIFDSMSITSLRDYGECALFQLTSEFFANVLYSEHFTSIRNSAKPLCLRVRLLNEVFDQIDILKANFDKVKEQTYKLFEIVTDQSNPRYSNLLKEDVLVATNHVLFQEHMFCTILSSANNLISRLSVWPRPQIVTNRLNDYANELYKTWVGMGKLLVTLENDYAVWRGMMPYLIVFLLTITKTFNDSNFFKEEDLLTNLRIFKRLENLFLYLESDSNKQVLTSRTLKGFSRSFSLSIILTRILLLDFMSNHNISVEDLKNIIIINGADVVDLIDVILDYKSHIYKYLLEAVQKSGLHLNVKQMLENDKKFMNLKKIQSLKESSFVNSNEPQMPVPIHYNAVKLYPATLLQPISPSKNMSPTDHPPLPSIKTITTPNVMNTLSPLTTTSPQARSPQPPQELLYQLPDQELQAEIQTQTPFLFSSIDNNPSKSYNLGTLEEFVNNTDLNDLYSVLWNDNIPDSYQ</sequence>
<gene>
    <name evidence="8" type="primary">NCAS0A03580</name>
    <name evidence="8" type="ordered locus">NCAS_0A03580</name>
</gene>
<evidence type="ECO:0000256" key="2">
    <source>
        <dbReference type="ARBA" id="ARBA00022723"/>
    </source>
</evidence>
<dbReference type="OrthoDB" id="3364175at2759"/>
<name>G0V626_NAUCA</name>
<dbReference type="RefSeq" id="XP_003673305.1">
    <property type="nucleotide sequence ID" value="XM_003673257.1"/>
</dbReference>
<dbReference type="eggNOG" id="ENOG502QV4Q">
    <property type="taxonomic scope" value="Eukaryota"/>
</dbReference>
<dbReference type="GO" id="GO:0003677">
    <property type="term" value="F:DNA binding"/>
    <property type="evidence" value="ECO:0007669"/>
    <property type="project" value="UniProtKB-KW"/>
</dbReference>
<dbReference type="PANTHER" id="PTHR46910">
    <property type="entry name" value="TRANSCRIPTION FACTOR PDR1"/>
    <property type="match status" value="1"/>
</dbReference>
<dbReference type="PROSITE" id="PS00463">
    <property type="entry name" value="ZN2_CY6_FUNGAL_1"/>
    <property type="match status" value="1"/>
</dbReference>
<keyword evidence="4" id="KW-0238">DNA-binding</keyword>
<dbReference type="OMA" id="CAAYQCE"/>
<dbReference type="GO" id="GO:0000981">
    <property type="term" value="F:DNA-binding transcription factor activity, RNA polymerase II-specific"/>
    <property type="evidence" value="ECO:0007669"/>
    <property type="project" value="InterPro"/>
</dbReference>
<dbReference type="GO" id="GO:0008270">
    <property type="term" value="F:zinc ion binding"/>
    <property type="evidence" value="ECO:0007669"/>
    <property type="project" value="InterPro"/>
</dbReference>
<dbReference type="Proteomes" id="UP000001640">
    <property type="component" value="Chromosome 1"/>
</dbReference>
<dbReference type="STRING" id="1064592.G0V626"/>
<dbReference type="KEGG" id="ncs:NCAS_0A03580"/>
<keyword evidence="9" id="KW-1185">Reference proteome</keyword>
<dbReference type="EMBL" id="HE576752">
    <property type="protein sequence ID" value="CCC66916.1"/>
    <property type="molecule type" value="Genomic_DNA"/>
</dbReference>